<dbReference type="InterPro" id="IPR030616">
    <property type="entry name" value="Aur-like"/>
</dbReference>
<dbReference type="PROSITE" id="PS50011">
    <property type="entry name" value="PROTEIN_KINASE_DOM"/>
    <property type="match status" value="1"/>
</dbReference>
<keyword evidence="4" id="KW-0418">Kinase</keyword>
<evidence type="ECO:0000259" key="9">
    <source>
        <dbReference type="PROSITE" id="PS50011"/>
    </source>
</evidence>
<dbReference type="InterPro" id="IPR000719">
    <property type="entry name" value="Prot_kinase_dom"/>
</dbReference>
<name>A0A8H3DKL7_9AGAM</name>
<dbReference type="EMBL" id="CAJMXA010004027">
    <property type="protein sequence ID" value="CAE6531922.1"/>
    <property type="molecule type" value="Genomic_DNA"/>
</dbReference>
<feature type="active site" description="Proton acceptor" evidence="6">
    <location>
        <position position="91"/>
    </location>
</feature>
<dbReference type="InterPro" id="IPR008271">
    <property type="entry name" value="Ser/Thr_kinase_AS"/>
</dbReference>
<feature type="binding site" evidence="7">
    <location>
        <begin position="48"/>
        <end position="50"/>
    </location>
    <ligand>
        <name>ATP</name>
        <dbReference type="ChEBI" id="CHEBI:30616"/>
    </ligand>
</feature>
<dbReference type="AlphaFoldDB" id="A0A8H3DKL7"/>
<keyword evidence="1" id="KW-0723">Serine/threonine-protein kinase</keyword>
<evidence type="ECO:0000256" key="2">
    <source>
        <dbReference type="ARBA" id="ARBA00022679"/>
    </source>
</evidence>
<accession>A0A8H3DKL7</accession>
<protein>
    <recommendedName>
        <fullName evidence="9">Protein kinase domain-containing protein</fullName>
    </recommendedName>
</protein>
<dbReference type="SMART" id="SM00220">
    <property type="entry name" value="S_TKc"/>
    <property type="match status" value="1"/>
</dbReference>
<reference evidence="10" key="1">
    <citation type="submission" date="2021-01" db="EMBL/GenBank/DDBJ databases">
        <authorList>
            <person name="Kaushik A."/>
        </authorList>
    </citation>
    <scope>NUCLEOTIDE SEQUENCE</scope>
    <source>
        <strain evidence="10">AG6-10EEA</strain>
    </source>
</reference>
<comment type="caution">
    <text evidence="10">The sequence shown here is derived from an EMBL/GenBank/DDBJ whole genome shotgun (WGS) entry which is preliminary data.</text>
</comment>
<gene>
    <name evidence="10" type="ORF">RDB_LOCUS169439</name>
</gene>
<evidence type="ECO:0000256" key="6">
    <source>
        <dbReference type="PIRSR" id="PIRSR630616-1"/>
    </source>
</evidence>
<evidence type="ECO:0000256" key="5">
    <source>
        <dbReference type="ARBA" id="ARBA00022840"/>
    </source>
</evidence>
<keyword evidence="3 7" id="KW-0547">Nucleotide-binding</keyword>
<keyword evidence="5 7" id="KW-0067">ATP-binding</keyword>
<evidence type="ECO:0000256" key="1">
    <source>
        <dbReference type="ARBA" id="ARBA00022527"/>
    </source>
</evidence>
<dbReference type="GO" id="GO:0004674">
    <property type="term" value="F:protein serine/threonine kinase activity"/>
    <property type="evidence" value="ECO:0007669"/>
    <property type="project" value="UniProtKB-KW"/>
</dbReference>
<evidence type="ECO:0000256" key="7">
    <source>
        <dbReference type="PIRSR" id="PIRSR630616-2"/>
    </source>
</evidence>
<dbReference type="SUPFAM" id="SSF56112">
    <property type="entry name" value="Protein kinase-like (PK-like)"/>
    <property type="match status" value="1"/>
</dbReference>
<keyword evidence="2" id="KW-0808">Transferase</keyword>
<dbReference type="PANTHER" id="PTHR24350">
    <property type="entry name" value="SERINE/THREONINE-PROTEIN KINASE IAL-RELATED"/>
    <property type="match status" value="1"/>
</dbReference>
<dbReference type="Pfam" id="PF00069">
    <property type="entry name" value="Pkinase"/>
    <property type="match status" value="1"/>
</dbReference>
<feature type="binding site" evidence="7">
    <location>
        <position position="109"/>
    </location>
    <ligand>
        <name>ATP</name>
        <dbReference type="ChEBI" id="CHEBI:30616"/>
    </ligand>
</feature>
<dbReference type="Gene3D" id="1.10.510.10">
    <property type="entry name" value="Transferase(Phosphotransferase) domain 1"/>
    <property type="match status" value="1"/>
</dbReference>
<evidence type="ECO:0000313" key="10">
    <source>
        <dbReference type="EMBL" id="CAE6531922.1"/>
    </source>
</evidence>
<proteinExistence type="predicted"/>
<feature type="cross-link" description="Glycyl lysine isopeptide (Lys-Gly) (interchain with G-Cter in SUMO2)" evidence="8">
    <location>
        <position position="93"/>
    </location>
</feature>
<organism evidence="10 11">
    <name type="scientific">Rhizoctonia solani</name>
    <dbReference type="NCBI Taxonomy" id="456999"/>
    <lineage>
        <taxon>Eukaryota</taxon>
        <taxon>Fungi</taxon>
        <taxon>Dikarya</taxon>
        <taxon>Basidiomycota</taxon>
        <taxon>Agaricomycotina</taxon>
        <taxon>Agaricomycetes</taxon>
        <taxon>Cantharellales</taxon>
        <taxon>Ceratobasidiaceae</taxon>
        <taxon>Rhizoctonia</taxon>
    </lineage>
</organism>
<evidence type="ECO:0000256" key="3">
    <source>
        <dbReference type="ARBA" id="ARBA00022741"/>
    </source>
</evidence>
<dbReference type="Proteomes" id="UP000663853">
    <property type="component" value="Unassembled WGS sequence"/>
</dbReference>
<evidence type="ECO:0000313" key="11">
    <source>
        <dbReference type="Proteomes" id="UP000663853"/>
    </source>
</evidence>
<dbReference type="InterPro" id="IPR011009">
    <property type="entry name" value="Kinase-like_dom_sf"/>
</dbReference>
<sequence>MRKDDINERNCMEFVLEEAENHAKLDHQNIIKFHQWFMDGDEVYLVLEHADGGRLTKSLTSPLTEQQTIGFIYQIVAAMVYIHNCGIMHRDLKPDNILLTKDGLVKITDSRVSASIARSGYDIQGTPAYMPPESLSKRLQAEKIDQWALGKANEYNDLLS</sequence>
<evidence type="ECO:0000256" key="8">
    <source>
        <dbReference type="PIRSR" id="PIRSR630616-3"/>
    </source>
</evidence>
<dbReference type="GO" id="GO:0005524">
    <property type="term" value="F:ATP binding"/>
    <property type="evidence" value="ECO:0007669"/>
    <property type="project" value="UniProtKB-KW"/>
</dbReference>
<evidence type="ECO:0000256" key="4">
    <source>
        <dbReference type="ARBA" id="ARBA00022777"/>
    </source>
</evidence>
<dbReference type="PROSITE" id="PS00108">
    <property type="entry name" value="PROTEIN_KINASE_ST"/>
    <property type="match status" value="1"/>
</dbReference>
<feature type="domain" description="Protein kinase" evidence="9">
    <location>
        <begin position="1"/>
        <end position="160"/>
    </location>
</feature>